<reference evidence="1 2" key="1">
    <citation type="journal article" date="2010" name="J. Bacteriol.">
        <title>The genome of the amoeba symbiont 'Candidatus Amoebophilus asiaticus' reveals common mechanisms for host cell interaction among amoeba-associated bacteria.</title>
        <authorList>
            <person name="Schmitz-Esser S."/>
            <person name="Tischler P."/>
            <person name="Arnold R."/>
            <person name="Montanaro J."/>
            <person name="Wagner M."/>
            <person name="Rattei T."/>
            <person name="Horn M."/>
        </authorList>
    </citation>
    <scope>NUCLEOTIDE SEQUENCE [LARGE SCALE GENOMIC DNA]</scope>
    <source>
        <strain evidence="1 2">5a2</strain>
    </source>
</reference>
<keyword evidence="2" id="KW-1185">Reference proteome</keyword>
<accession>B3ERV6</accession>
<dbReference type="KEGG" id="aas:Aasi_0557"/>
<dbReference type="AlphaFoldDB" id="B3ERV6"/>
<name>B3ERV6_AMOA5</name>
<protein>
    <submittedName>
        <fullName evidence="1">Uncharacterized protein</fullName>
    </submittedName>
</protein>
<dbReference type="TCDB" id="3.A.23.6.1">
    <property type="family name" value="the type vi symbiosis/virulence secretory system (t6ss) family"/>
</dbReference>
<proteinExistence type="predicted"/>
<dbReference type="OrthoDB" id="9762853at2"/>
<dbReference type="Proteomes" id="UP000001227">
    <property type="component" value="Chromosome"/>
</dbReference>
<dbReference type="RefSeq" id="WP_012472726.1">
    <property type="nucleotide sequence ID" value="NC_010830.1"/>
</dbReference>
<gene>
    <name evidence="1" type="ordered locus">Aasi_0557</name>
</gene>
<dbReference type="STRING" id="452471.Aasi_0557"/>
<evidence type="ECO:0000313" key="1">
    <source>
        <dbReference type="EMBL" id="ACE05958.1"/>
    </source>
</evidence>
<organism evidence="1 2">
    <name type="scientific">Amoebophilus asiaticus (strain 5a2)</name>
    <dbReference type="NCBI Taxonomy" id="452471"/>
    <lineage>
        <taxon>Bacteria</taxon>
        <taxon>Pseudomonadati</taxon>
        <taxon>Bacteroidota</taxon>
        <taxon>Cytophagia</taxon>
        <taxon>Cytophagales</taxon>
        <taxon>Amoebophilaceae</taxon>
        <taxon>Candidatus Amoebophilus</taxon>
    </lineage>
</organism>
<evidence type="ECO:0000313" key="2">
    <source>
        <dbReference type="Proteomes" id="UP000001227"/>
    </source>
</evidence>
<dbReference type="HOGENOM" id="CLU_006486_0_0_10"/>
<dbReference type="EMBL" id="CP001102">
    <property type="protein sequence ID" value="ACE05958.1"/>
    <property type="molecule type" value="Genomic_DNA"/>
</dbReference>
<sequence length="1258" mass="144710">MNIEDKKQSLLFKRGGTCQEERLLQGLLNNDRLIDSKGLDEYIVFTYLYSDLLKFYENQNESVNYNAWRSFIEFDDTTIHSLILHTQLNKLKEPISNYFLALKRIKSIELDNKHLKGLLSTLEEILLLFNYWHENLSEESVVKLEIYNLIRYELNGDITFLYNLLKQESNRGLTNPPIPFFKFIESLWDKHEIWERNLTGLDEGLDAVTMHQQVQNTLNDLFDSIFNGMANLQKLAGENYTSTLISQQHRPQAALIIAFLRLLEYAIVHMNHIPQRHLDYYYREVLKFSEEPVKPDKVYVHFLLKENKKNFLLAKGLQLTAGKDEAGQDIIFETDKSLVVSQAKISRIHTFNLLTQTHDSDESFPKIDLDVATYEPEAIYQQKKYLNLFSNDTSAQITTLGPIGFLIASPILYLKEGKRKITLGFKFEKKTFEALVQSVKEGDTVASNEVYDKLASRFNETITVQATTEEGWTSIPQNSVSTTVKSEKSYLEITLMLMPDILPIVKFSSELHGELDRIEAPSLRILLHPESPLAYIFLFKEVALERLTINVDVTDYRGLVLQNDLGLIDTSQPFQPFGPFPKLHSNFYIGSDEIFYKDLTNFKINITWVGLPTMDNGFKKYYEAYPGKITNQDFQINVSYLKHRQWNPFYPENRQKIALFEVEKKLANTVENLKEKRTIGEIDFDKLGLLRQIYALNPPVWTAKTLTGFLKLELDGPDMAFGHTIYPTVLAQTTILNDKNKHKKQVDVPILNEPYTPVIKSLSVDYSAQDQIYLKKAHEPANQNSLKRYIKLMPFGYKAEFPKATKDFAHTINADTGECFFTLGIQNLNASIMRLHIQVDEGGINPDSEFTKPTWSYLSDNNWVNFKENEIIADETMGLTKSGIIVFIIPTAANDSNTLMSTGLIWIRGNFPPNSSSLPKILGMYTQAVSATRKIDTSKNSEQPTRLPAYTIQGILGSSIAIESVVQPFPSFGGKPAETQTKLYTRISERLRHKDRAISAWDYERIVLERFPEIFRVKCINHSRKNQPFVLQPGRVTLVVIPTIKEAILGKNSLPQASKQLLESIKQELQKSASPFVSIEVINPVYEEVRVNLEVKFKRGYEKGIYSNELQRAIKSFLSPWLFNKSEDIRLGVIIPSSKIMDFISKRYYVEAIGNFSILKYTGSNITKITDYDNQLMSTYSWSVMFSSDNHRITVVDNIDPNSNLRYGGVDDMSVEDDFIIGPWKSNSEQKWIEEVQEEEIQESLEEYYLITKKYIKH</sequence>
<dbReference type="eggNOG" id="COG3299">
    <property type="taxonomic scope" value="Bacteria"/>
</dbReference>